<feature type="region of interest" description="Disordered" evidence="1">
    <location>
        <begin position="1"/>
        <end position="59"/>
    </location>
</feature>
<name>A0AAN6VCE4_9PEZI</name>
<comment type="caution">
    <text evidence="2">The sequence shown here is derived from an EMBL/GenBank/DDBJ whole genome shotgun (WGS) entry which is preliminary data.</text>
</comment>
<feature type="compositionally biased region" description="Basic and acidic residues" evidence="1">
    <location>
        <begin position="329"/>
        <end position="352"/>
    </location>
</feature>
<feature type="region of interest" description="Disordered" evidence="1">
    <location>
        <begin position="90"/>
        <end position="115"/>
    </location>
</feature>
<feature type="compositionally biased region" description="Polar residues" evidence="1">
    <location>
        <begin position="27"/>
        <end position="47"/>
    </location>
</feature>
<reference evidence="2" key="2">
    <citation type="submission" date="2023-05" db="EMBL/GenBank/DDBJ databases">
        <authorList>
            <consortium name="Lawrence Berkeley National Laboratory"/>
            <person name="Steindorff A."/>
            <person name="Hensen N."/>
            <person name="Bonometti L."/>
            <person name="Westerberg I."/>
            <person name="Brannstrom I.O."/>
            <person name="Guillou S."/>
            <person name="Cros-Aarteil S."/>
            <person name="Calhoun S."/>
            <person name="Haridas S."/>
            <person name="Kuo A."/>
            <person name="Mondo S."/>
            <person name="Pangilinan J."/>
            <person name="Riley R."/>
            <person name="Labutti K."/>
            <person name="Andreopoulos B."/>
            <person name="Lipzen A."/>
            <person name="Chen C."/>
            <person name="Yanf M."/>
            <person name="Daum C."/>
            <person name="Ng V."/>
            <person name="Clum A."/>
            <person name="Ohm R."/>
            <person name="Martin F."/>
            <person name="Silar P."/>
            <person name="Natvig D."/>
            <person name="Lalanne C."/>
            <person name="Gautier V."/>
            <person name="Ament-Velasquez S.L."/>
            <person name="Kruys A."/>
            <person name="Hutchinson M.I."/>
            <person name="Powell A.J."/>
            <person name="Barry K."/>
            <person name="Miller A.N."/>
            <person name="Grigoriev I.V."/>
            <person name="Debuchy R."/>
            <person name="Gladieux P."/>
            <person name="Thoren M.H."/>
            <person name="Johannesson H."/>
        </authorList>
    </citation>
    <scope>NUCLEOTIDE SEQUENCE</scope>
    <source>
        <strain evidence="2">CBS 538.74</strain>
    </source>
</reference>
<dbReference type="EMBL" id="MU857275">
    <property type="protein sequence ID" value="KAK4148720.1"/>
    <property type="molecule type" value="Genomic_DNA"/>
</dbReference>
<evidence type="ECO:0008006" key="4">
    <source>
        <dbReference type="Google" id="ProtNLM"/>
    </source>
</evidence>
<sequence length="417" mass="47636">MAPSPSRVSREGTPSPTTENRARLHSSETSNNTINTPSRVTIESQPVQPEPERPIDPEARLQATQDRIAKLEEVERLEAQERELLAKLGLNKTDLQPKRKRRDSSSSASSAHHTKAIKVKNITQFTDSMTYRKRSEWLRDLERAFAGDPKRYKTSKNKILFAVDNMSTLQRNHWYSHCASMSKTDREEAETDWDIFEKWTTTCVKDVADQVSTAAKRLNEAKQRENQSPVDFHMYLESLEDQFPRADEKTRALSFYTKLTPELISHLDMFVHPKPEQREDMVKEAMQAWTSMKKSKMQGTSSSRGGRGSRTGRQGRGHYPSWGRGGKTQTDDTKTTDQHDDTTTKDSRKEGETTNPNGLRCYVCDSDQHLANHCPKRPSQVNQVGRYRRRGYRGAKRGQAKVEETTAEDTQKTSGND</sequence>
<evidence type="ECO:0000256" key="1">
    <source>
        <dbReference type="SAM" id="MobiDB-lite"/>
    </source>
</evidence>
<gene>
    <name evidence="2" type="ORF">C8A00DRAFT_19497</name>
</gene>
<feature type="region of interest" description="Disordered" evidence="1">
    <location>
        <begin position="372"/>
        <end position="417"/>
    </location>
</feature>
<accession>A0AAN6VCE4</accession>
<keyword evidence="3" id="KW-1185">Reference proteome</keyword>
<evidence type="ECO:0000313" key="3">
    <source>
        <dbReference type="Proteomes" id="UP001302745"/>
    </source>
</evidence>
<dbReference type="Proteomes" id="UP001302745">
    <property type="component" value="Unassembled WGS sequence"/>
</dbReference>
<dbReference type="AlphaFoldDB" id="A0AAN6VCE4"/>
<organism evidence="2 3">
    <name type="scientific">Chaetomidium leptoderma</name>
    <dbReference type="NCBI Taxonomy" id="669021"/>
    <lineage>
        <taxon>Eukaryota</taxon>
        <taxon>Fungi</taxon>
        <taxon>Dikarya</taxon>
        <taxon>Ascomycota</taxon>
        <taxon>Pezizomycotina</taxon>
        <taxon>Sordariomycetes</taxon>
        <taxon>Sordariomycetidae</taxon>
        <taxon>Sordariales</taxon>
        <taxon>Chaetomiaceae</taxon>
        <taxon>Chaetomidium</taxon>
    </lineage>
</organism>
<dbReference type="GO" id="GO:0003676">
    <property type="term" value="F:nucleic acid binding"/>
    <property type="evidence" value="ECO:0007669"/>
    <property type="project" value="InterPro"/>
</dbReference>
<feature type="region of interest" description="Disordered" evidence="1">
    <location>
        <begin position="290"/>
        <end position="358"/>
    </location>
</feature>
<dbReference type="GO" id="GO:0008270">
    <property type="term" value="F:zinc ion binding"/>
    <property type="evidence" value="ECO:0007669"/>
    <property type="project" value="InterPro"/>
</dbReference>
<feature type="compositionally biased region" description="Basic and acidic residues" evidence="1">
    <location>
        <begin position="50"/>
        <end position="59"/>
    </location>
</feature>
<dbReference type="InterPro" id="IPR036875">
    <property type="entry name" value="Znf_CCHC_sf"/>
</dbReference>
<proteinExistence type="predicted"/>
<protein>
    <recommendedName>
        <fullName evidence="4">CCHC-type domain-containing protein</fullName>
    </recommendedName>
</protein>
<feature type="compositionally biased region" description="Basic residues" evidence="1">
    <location>
        <begin position="386"/>
        <end position="399"/>
    </location>
</feature>
<evidence type="ECO:0000313" key="2">
    <source>
        <dbReference type="EMBL" id="KAK4148720.1"/>
    </source>
</evidence>
<reference evidence="2" key="1">
    <citation type="journal article" date="2023" name="Mol. Phylogenet. Evol.">
        <title>Genome-scale phylogeny and comparative genomics of the fungal order Sordariales.</title>
        <authorList>
            <person name="Hensen N."/>
            <person name="Bonometti L."/>
            <person name="Westerberg I."/>
            <person name="Brannstrom I.O."/>
            <person name="Guillou S."/>
            <person name="Cros-Aarteil S."/>
            <person name="Calhoun S."/>
            <person name="Haridas S."/>
            <person name="Kuo A."/>
            <person name="Mondo S."/>
            <person name="Pangilinan J."/>
            <person name="Riley R."/>
            <person name="LaButti K."/>
            <person name="Andreopoulos B."/>
            <person name="Lipzen A."/>
            <person name="Chen C."/>
            <person name="Yan M."/>
            <person name="Daum C."/>
            <person name="Ng V."/>
            <person name="Clum A."/>
            <person name="Steindorff A."/>
            <person name="Ohm R.A."/>
            <person name="Martin F."/>
            <person name="Silar P."/>
            <person name="Natvig D.O."/>
            <person name="Lalanne C."/>
            <person name="Gautier V."/>
            <person name="Ament-Velasquez S.L."/>
            <person name="Kruys A."/>
            <person name="Hutchinson M.I."/>
            <person name="Powell A.J."/>
            <person name="Barry K."/>
            <person name="Miller A.N."/>
            <person name="Grigoriev I.V."/>
            <person name="Debuchy R."/>
            <person name="Gladieux P."/>
            <person name="Hiltunen Thoren M."/>
            <person name="Johannesson H."/>
        </authorList>
    </citation>
    <scope>NUCLEOTIDE SEQUENCE</scope>
    <source>
        <strain evidence="2">CBS 538.74</strain>
    </source>
</reference>
<dbReference type="SUPFAM" id="SSF57756">
    <property type="entry name" value="Retrovirus zinc finger-like domains"/>
    <property type="match status" value="1"/>
</dbReference>